<sequence>MSELIELMETHTLGSRTVLMSNPAGCVPRPSPSLYNPELRKTAWGRRNAGGGEEGLVCANPLAVPHTGVVMSADTRPQNTDLMTFNISMHRSWWREHGPGCVRKEVPPPVTRSLDDHSFISVTGCIVEFQYLEVIHSSFQILLAVLDHLVLIAPPGGAEESSSWAADSMQLPLATIRAPNRGVQDSISH</sequence>
<dbReference type="Pfam" id="PF05640">
    <property type="entry name" value="NKAIN"/>
    <property type="match status" value="1"/>
</dbReference>
<comment type="subcellular location">
    <subcellularLocation>
        <location evidence="1 7">Cell membrane</location>
        <topology evidence="1 7">Multi-pass membrane protein</topology>
    </subcellularLocation>
</comment>
<reference evidence="8 9" key="1">
    <citation type="journal article" date="2021" name="Cell">
        <title>Tracing the genetic footprints of vertebrate landing in non-teleost ray-finned fishes.</title>
        <authorList>
            <person name="Bi X."/>
            <person name="Wang K."/>
            <person name="Yang L."/>
            <person name="Pan H."/>
            <person name="Jiang H."/>
            <person name="Wei Q."/>
            <person name="Fang M."/>
            <person name="Yu H."/>
            <person name="Zhu C."/>
            <person name="Cai Y."/>
            <person name="He Y."/>
            <person name="Gan X."/>
            <person name="Zeng H."/>
            <person name="Yu D."/>
            <person name="Zhu Y."/>
            <person name="Jiang H."/>
            <person name="Qiu Q."/>
            <person name="Yang H."/>
            <person name="Zhang Y.E."/>
            <person name="Wang W."/>
            <person name="Zhu M."/>
            <person name="He S."/>
            <person name="Zhang G."/>
        </authorList>
    </citation>
    <scope>NUCLEOTIDE SEQUENCE [LARGE SCALE GENOMIC DNA]</scope>
    <source>
        <strain evidence="8">Bchr_013</strain>
    </source>
</reference>
<gene>
    <name evidence="8" type="primary">Nkain3</name>
    <name evidence="8" type="ORF">GTO96_0017834</name>
</gene>
<accession>A0A8X7WY82</accession>
<evidence type="ECO:0000256" key="6">
    <source>
        <dbReference type="ARBA" id="ARBA00023136"/>
    </source>
</evidence>
<dbReference type="InterPro" id="IPR008516">
    <property type="entry name" value="Na/K-Atpase_Interacting"/>
</dbReference>
<dbReference type="PANTHER" id="PTHR13084">
    <property type="entry name" value="T-CELL LYMPHOMA BREAKPOINT-ASSOCIATED TARGET 1-RELATED"/>
    <property type="match status" value="1"/>
</dbReference>
<keyword evidence="3 7" id="KW-1003">Cell membrane</keyword>
<evidence type="ECO:0000256" key="3">
    <source>
        <dbReference type="ARBA" id="ARBA00022475"/>
    </source>
</evidence>
<evidence type="ECO:0000313" key="9">
    <source>
        <dbReference type="Proteomes" id="UP000886611"/>
    </source>
</evidence>
<keyword evidence="6" id="KW-0472">Membrane</keyword>
<name>A0A8X7WY82_POLSE</name>
<dbReference type="AlphaFoldDB" id="A0A8X7WY82"/>
<evidence type="ECO:0000256" key="1">
    <source>
        <dbReference type="ARBA" id="ARBA00004651"/>
    </source>
</evidence>
<comment type="similarity">
    <text evidence="2 7">Belongs to the NKAIN family.</text>
</comment>
<feature type="non-terminal residue" evidence="8">
    <location>
        <position position="1"/>
    </location>
</feature>
<evidence type="ECO:0000256" key="4">
    <source>
        <dbReference type="ARBA" id="ARBA00022692"/>
    </source>
</evidence>
<dbReference type="Proteomes" id="UP000886611">
    <property type="component" value="Unassembled WGS sequence"/>
</dbReference>
<proteinExistence type="inferred from homology"/>
<dbReference type="PANTHER" id="PTHR13084:SF2">
    <property type="entry name" value="SODIUM_POTASSIUM-TRANSPORTING ATPASE SUBUNIT BETA-1-INTERACTING PROTEIN 3"/>
    <property type="match status" value="1"/>
</dbReference>
<evidence type="ECO:0000256" key="2">
    <source>
        <dbReference type="ARBA" id="ARBA00006364"/>
    </source>
</evidence>
<comment type="caution">
    <text evidence="8">The sequence shown here is derived from an EMBL/GenBank/DDBJ whole genome shotgun (WGS) entry which is preliminary data.</text>
</comment>
<evidence type="ECO:0000256" key="7">
    <source>
        <dbReference type="RuleBase" id="RU368041"/>
    </source>
</evidence>
<evidence type="ECO:0000313" key="8">
    <source>
        <dbReference type="EMBL" id="KAG2458010.1"/>
    </source>
</evidence>
<dbReference type="EMBL" id="JAATIS010007298">
    <property type="protein sequence ID" value="KAG2458010.1"/>
    <property type="molecule type" value="Genomic_DNA"/>
</dbReference>
<keyword evidence="5" id="KW-1133">Transmembrane helix</keyword>
<dbReference type="GO" id="GO:0005886">
    <property type="term" value="C:plasma membrane"/>
    <property type="evidence" value="ECO:0007669"/>
    <property type="project" value="UniProtKB-SubCell"/>
</dbReference>
<keyword evidence="9" id="KW-1185">Reference proteome</keyword>
<organism evidence="8 9">
    <name type="scientific">Polypterus senegalus</name>
    <name type="common">Senegal bichir</name>
    <dbReference type="NCBI Taxonomy" id="55291"/>
    <lineage>
        <taxon>Eukaryota</taxon>
        <taxon>Metazoa</taxon>
        <taxon>Chordata</taxon>
        <taxon>Craniata</taxon>
        <taxon>Vertebrata</taxon>
        <taxon>Euteleostomi</taxon>
        <taxon>Actinopterygii</taxon>
        <taxon>Polypteriformes</taxon>
        <taxon>Polypteridae</taxon>
        <taxon>Polypterus</taxon>
    </lineage>
</organism>
<feature type="non-terminal residue" evidence="8">
    <location>
        <position position="189"/>
    </location>
</feature>
<evidence type="ECO:0000256" key="5">
    <source>
        <dbReference type="ARBA" id="ARBA00022989"/>
    </source>
</evidence>
<keyword evidence="4" id="KW-0812">Transmembrane</keyword>
<dbReference type="GO" id="GO:0002028">
    <property type="term" value="P:regulation of sodium ion transport"/>
    <property type="evidence" value="ECO:0007669"/>
    <property type="project" value="UniProtKB-UniRule"/>
</dbReference>
<protein>
    <recommendedName>
        <fullName evidence="7">Sodium/potassium-transporting ATPase subunit beta-1-interacting protein</fullName>
        <shortName evidence="7">Na(+)/K(+)-transporting ATPase subunit beta-1-interacting protein</shortName>
    </recommendedName>
</protein>